<dbReference type="AlphaFoldDB" id="A0A9D4N2M4"/>
<dbReference type="EMBL" id="JAIWYP010000001">
    <property type="protein sequence ID" value="KAH3886748.1"/>
    <property type="molecule type" value="Genomic_DNA"/>
</dbReference>
<evidence type="ECO:0000313" key="1">
    <source>
        <dbReference type="EMBL" id="KAH3886748.1"/>
    </source>
</evidence>
<keyword evidence="2" id="KW-1185">Reference proteome</keyword>
<proteinExistence type="predicted"/>
<protein>
    <submittedName>
        <fullName evidence="1">Uncharacterized protein</fullName>
    </submittedName>
</protein>
<sequence length="64" mass="6875">MVKLTCPVDGCEWESQDLGPEFAAALTAALQIHEKNAHPAPTTVQPTKIKFESPKIGIGCDPDQ</sequence>
<dbReference type="Proteomes" id="UP000828390">
    <property type="component" value="Unassembled WGS sequence"/>
</dbReference>
<comment type="caution">
    <text evidence="1">The sequence shown here is derived from an EMBL/GenBank/DDBJ whole genome shotgun (WGS) entry which is preliminary data.</text>
</comment>
<gene>
    <name evidence="1" type="ORF">DPMN_010761</name>
</gene>
<reference evidence="1" key="1">
    <citation type="journal article" date="2019" name="bioRxiv">
        <title>The Genome of the Zebra Mussel, Dreissena polymorpha: A Resource for Invasive Species Research.</title>
        <authorList>
            <person name="McCartney M.A."/>
            <person name="Auch B."/>
            <person name="Kono T."/>
            <person name="Mallez S."/>
            <person name="Zhang Y."/>
            <person name="Obille A."/>
            <person name="Becker A."/>
            <person name="Abrahante J.E."/>
            <person name="Garbe J."/>
            <person name="Badalamenti J.P."/>
            <person name="Herman A."/>
            <person name="Mangelson H."/>
            <person name="Liachko I."/>
            <person name="Sullivan S."/>
            <person name="Sone E.D."/>
            <person name="Koren S."/>
            <person name="Silverstein K.A.T."/>
            <person name="Beckman K.B."/>
            <person name="Gohl D.M."/>
        </authorList>
    </citation>
    <scope>NUCLEOTIDE SEQUENCE</scope>
    <source>
        <strain evidence="1">Duluth1</strain>
        <tissue evidence="1">Whole animal</tissue>
    </source>
</reference>
<reference evidence="1" key="2">
    <citation type="submission" date="2020-11" db="EMBL/GenBank/DDBJ databases">
        <authorList>
            <person name="McCartney M.A."/>
            <person name="Auch B."/>
            <person name="Kono T."/>
            <person name="Mallez S."/>
            <person name="Becker A."/>
            <person name="Gohl D.M."/>
            <person name="Silverstein K.A.T."/>
            <person name="Koren S."/>
            <person name="Bechman K.B."/>
            <person name="Herman A."/>
            <person name="Abrahante J.E."/>
            <person name="Garbe J."/>
        </authorList>
    </citation>
    <scope>NUCLEOTIDE SEQUENCE</scope>
    <source>
        <strain evidence="1">Duluth1</strain>
        <tissue evidence="1">Whole animal</tissue>
    </source>
</reference>
<name>A0A9D4N2M4_DREPO</name>
<accession>A0A9D4N2M4</accession>
<organism evidence="1 2">
    <name type="scientific">Dreissena polymorpha</name>
    <name type="common">Zebra mussel</name>
    <name type="synonym">Mytilus polymorpha</name>
    <dbReference type="NCBI Taxonomy" id="45954"/>
    <lineage>
        <taxon>Eukaryota</taxon>
        <taxon>Metazoa</taxon>
        <taxon>Spiralia</taxon>
        <taxon>Lophotrochozoa</taxon>
        <taxon>Mollusca</taxon>
        <taxon>Bivalvia</taxon>
        <taxon>Autobranchia</taxon>
        <taxon>Heteroconchia</taxon>
        <taxon>Euheterodonta</taxon>
        <taxon>Imparidentia</taxon>
        <taxon>Neoheterodontei</taxon>
        <taxon>Myida</taxon>
        <taxon>Dreissenoidea</taxon>
        <taxon>Dreissenidae</taxon>
        <taxon>Dreissena</taxon>
    </lineage>
</organism>
<evidence type="ECO:0000313" key="2">
    <source>
        <dbReference type="Proteomes" id="UP000828390"/>
    </source>
</evidence>